<sequence length="131" mass="14701">MKFYVASSFKNIDKVRYVSKQLAQRGFTLTYDWTNPGEALTLERLKEIGQLEKRAVSEADVVIVLLPAGKGIHIELGLALGFGKKIILYAPDDEVNQIEKTSTFYQLDEVDQCIGTLDELIDYVTATSIRV</sequence>
<accession>A0A916NY29</accession>
<dbReference type="Pfam" id="PF05014">
    <property type="entry name" value="Nuc_deoxyrib_tr"/>
    <property type="match status" value="1"/>
</dbReference>
<dbReference type="RefSeq" id="WP_218093627.1">
    <property type="nucleotide sequence ID" value="NZ_CAJVAS010000018.1"/>
</dbReference>
<comment type="caution">
    <text evidence="1">The sequence shown here is derived from an EMBL/GenBank/DDBJ whole genome shotgun (WGS) entry which is preliminary data.</text>
</comment>
<keyword evidence="2" id="KW-1185">Reference proteome</keyword>
<reference evidence="1" key="1">
    <citation type="submission" date="2021-06" db="EMBL/GenBank/DDBJ databases">
        <authorList>
            <person name="Criscuolo A."/>
        </authorList>
    </citation>
    <scope>NUCLEOTIDE SEQUENCE</scope>
    <source>
        <strain evidence="1">CIP111600</strain>
    </source>
</reference>
<dbReference type="InterPro" id="IPR007710">
    <property type="entry name" value="Nucleoside_deoxyribTrfase"/>
</dbReference>
<dbReference type="EMBL" id="CAJVAS010000018">
    <property type="protein sequence ID" value="CAG7637886.1"/>
    <property type="molecule type" value="Genomic_DNA"/>
</dbReference>
<gene>
    <name evidence="1" type="ORF">PAESOLCIP111_03890</name>
</gene>
<evidence type="ECO:0000313" key="2">
    <source>
        <dbReference type="Proteomes" id="UP000693672"/>
    </source>
</evidence>
<evidence type="ECO:0000313" key="1">
    <source>
        <dbReference type="EMBL" id="CAG7637886.1"/>
    </source>
</evidence>
<evidence type="ECO:0008006" key="3">
    <source>
        <dbReference type="Google" id="ProtNLM"/>
    </source>
</evidence>
<dbReference type="AlphaFoldDB" id="A0A916NY29"/>
<dbReference type="Proteomes" id="UP000693672">
    <property type="component" value="Unassembled WGS sequence"/>
</dbReference>
<proteinExistence type="predicted"/>
<name>A0A916NY29_9BACL</name>
<organism evidence="1 2">
    <name type="scientific">Paenibacillus solanacearum</name>
    <dbReference type="NCBI Taxonomy" id="2048548"/>
    <lineage>
        <taxon>Bacteria</taxon>
        <taxon>Bacillati</taxon>
        <taxon>Bacillota</taxon>
        <taxon>Bacilli</taxon>
        <taxon>Bacillales</taxon>
        <taxon>Paenibacillaceae</taxon>
        <taxon>Paenibacillus</taxon>
    </lineage>
</organism>
<protein>
    <recommendedName>
        <fullName evidence="3">Group-specific protein</fullName>
    </recommendedName>
</protein>